<organism evidence="2 3">
    <name type="scientific">Microcystis aeruginosa DA14</name>
    <dbReference type="NCBI Taxonomy" id="1987506"/>
    <lineage>
        <taxon>Bacteria</taxon>
        <taxon>Bacillati</taxon>
        <taxon>Cyanobacteriota</taxon>
        <taxon>Cyanophyceae</taxon>
        <taxon>Oscillatoriophycideae</taxon>
        <taxon>Chroococcales</taxon>
        <taxon>Microcystaceae</taxon>
        <taxon>Microcystis</taxon>
    </lineage>
</organism>
<dbReference type="Pfam" id="PF18480">
    <property type="entry name" value="DUF5615"/>
    <property type="match status" value="1"/>
</dbReference>
<protein>
    <recommendedName>
        <fullName evidence="1">DUF5615 domain-containing protein</fullName>
    </recommendedName>
</protein>
<evidence type="ECO:0000259" key="1">
    <source>
        <dbReference type="Pfam" id="PF18480"/>
    </source>
</evidence>
<sequence>MSSLRLLADVHISPLTVAALRLQGYDIVRTTDFLPATAADAEILELARVEGQVILTQDLDFSLLVALNNYGLPSLITLRLSSARPDVVAQRLLDVLLTVETELTEGAAITISDDSVRVRKLPIR</sequence>
<gene>
    <name evidence="2" type="ORF">DWQ56_23260</name>
</gene>
<proteinExistence type="predicted"/>
<reference evidence="2 3" key="1">
    <citation type="submission" date="2017-08" db="EMBL/GenBank/DDBJ databases">
        <title>Functional genomic and metabolic studies of the symbiotic interactions of six Microcystis-dominated communities.</title>
        <authorList>
            <person name="Li Q."/>
            <person name="Lin F."/>
        </authorList>
    </citation>
    <scope>NUCLEOTIDE SEQUENCE [LARGE SCALE GENOMIC DNA]</scope>
    <source>
        <strain evidence="2">DA14</strain>
    </source>
</reference>
<comment type="caution">
    <text evidence="2">The sequence shown here is derived from an EMBL/GenBank/DDBJ whole genome shotgun (WGS) entry which is preliminary data.</text>
</comment>
<dbReference type="EMBL" id="QQWE01000010">
    <property type="protein sequence ID" value="REJ52657.1"/>
    <property type="molecule type" value="Genomic_DNA"/>
</dbReference>
<dbReference type="AlphaFoldDB" id="A0A3E0LZM8"/>
<accession>A0A3E0LZM8</accession>
<dbReference type="InterPro" id="IPR041049">
    <property type="entry name" value="DUF5615"/>
</dbReference>
<evidence type="ECO:0000313" key="2">
    <source>
        <dbReference type="EMBL" id="REJ52657.1"/>
    </source>
</evidence>
<dbReference type="Proteomes" id="UP000256301">
    <property type="component" value="Unassembled WGS sequence"/>
</dbReference>
<name>A0A3E0LZM8_MICAE</name>
<feature type="domain" description="DUF5615" evidence="1">
    <location>
        <begin position="5"/>
        <end position="112"/>
    </location>
</feature>
<evidence type="ECO:0000313" key="3">
    <source>
        <dbReference type="Proteomes" id="UP000256301"/>
    </source>
</evidence>